<feature type="transmembrane region" description="Helical" evidence="6">
    <location>
        <begin position="323"/>
        <end position="344"/>
    </location>
</feature>
<keyword evidence="6" id="KW-0472">Membrane</keyword>
<dbReference type="EC" id="2.7.13.3" evidence="2"/>
<dbReference type="RefSeq" id="WP_214156941.1">
    <property type="nucleotide sequence ID" value="NZ_JAHBAY010000006.1"/>
</dbReference>
<dbReference type="Proteomes" id="UP001197247">
    <property type="component" value="Unassembled WGS sequence"/>
</dbReference>
<name>A0ABS5THU4_9ACTN</name>
<evidence type="ECO:0000256" key="2">
    <source>
        <dbReference type="ARBA" id="ARBA00012438"/>
    </source>
</evidence>
<evidence type="ECO:0000256" key="3">
    <source>
        <dbReference type="ARBA" id="ARBA00022553"/>
    </source>
</evidence>
<dbReference type="Pfam" id="PF08376">
    <property type="entry name" value="NIT"/>
    <property type="match status" value="1"/>
</dbReference>
<keyword evidence="5" id="KW-0418">Kinase</keyword>
<evidence type="ECO:0000259" key="7">
    <source>
        <dbReference type="SMART" id="SM00387"/>
    </source>
</evidence>
<feature type="domain" description="Histidine kinase/HSP90-like ATPase" evidence="7">
    <location>
        <begin position="527"/>
        <end position="641"/>
    </location>
</feature>
<dbReference type="Pfam" id="PF02518">
    <property type="entry name" value="HATPase_c"/>
    <property type="match status" value="1"/>
</dbReference>
<evidence type="ECO:0000313" key="8">
    <source>
        <dbReference type="EMBL" id="MBT0770658.1"/>
    </source>
</evidence>
<dbReference type="PANTHER" id="PTHR45436:SF5">
    <property type="entry name" value="SENSOR HISTIDINE KINASE TRCS"/>
    <property type="match status" value="1"/>
</dbReference>
<keyword evidence="6" id="KW-0812">Transmembrane</keyword>
<evidence type="ECO:0000256" key="1">
    <source>
        <dbReference type="ARBA" id="ARBA00000085"/>
    </source>
</evidence>
<dbReference type="InterPro" id="IPR050428">
    <property type="entry name" value="TCS_sensor_his_kinase"/>
</dbReference>
<feature type="transmembrane region" description="Helical" evidence="6">
    <location>
        <begin position="625"/>
        <end position="643"/>
    </location>
</feature>
<dbReference type="Gene3D" id="3.30.565.10">
    <property type="entry name" value="Histidine kinase-like ATPase, C-terminal domain"/>
    <property type="match status" value="1"/>
</dbReference>
<evidence type="ECO:0000313" key="9">
    <source>
        <dbReference type="Proteomes" id="UP001197247"/>
    </source>
</evidence>
<gene>
    <name evidence="8" type="ORF">KIH74_17070</name>
</gene>
<accession>A0ABS5THU4</accession>
<comment type="caution">
    <text evidence="8">The sequence shown here is derived from an EMBL/GenBank/DDBJ whole genome shotgun (WGS) entry which is preliminary data.</text>
</comment>
<protein>
    <recommendedName>
        <fullName evidence="2">histidine kinase</fullName>
        <ecNumber evidence="2">2.7.13.3</ecNumber>
    </recommendedName>
</protein>
<dbReference type="SMART" id="SM00387">
    <property type="entry name" value="HATPase_c"/>
    <property type="match status" value="1"/>
</dbReference>
<dbReference type="InterPro" id="IPR013587">
    <property type="entry name" value="Nitrate/nitrite_sensing"/>
</dbReference>
<dbReference type="EMBL" id="JAHBAY010000006">
    <property type="protein sequence ID" value="MBT0770658.1"/>
    <property type="molecule type" value="Genomic_DNA"/>
</dbReference>
<reference evidence="8 9" key="1">
    <citation type="submission" date="2021-05" db="EMBL/GenBank/DDBJ databases">
        <title>Kineosporia and Streptomyces sp. nov. two new marine actinobacteria isolated from Coral.</title>
        <authorList>
            <person name="Buangrab K."/>
            <person name="Sutthacheep M."/>
            <person name="Yeemin T."/>
            <person name="Harunari E."/>
            <person name="Igarashi Y."/>
            <person name="Kanchanasin P."/>
            <person name="Tanasupawat S."/>
            <person name="Phongsopitanun W."/>
        </authorList>
    </citation>
    <scope>NUCLEOTIDE SEQUENCE [LARGE SCALE GENOMIC DNA]</scope>
    <source>
        <strain evidence="8 9">J2-2</strain>
    </source>
</reference>
<dbReference type="InterPro" id="IPR036890">
    <property type="entry name" value="HATPase_C_sf"/>
</dbReference>
<dbReference type="SUPFAM" id="SSF55874">
    <property type="entry name" value="ATPase domain of HSP90 chaperone/DNA topoisomerase II/histidine kinase"/>
    <property type="match status" value="1"/>
</dbReference>
<organism evidence="8 9">
    <name type="scientific">Kineosporia corallincola</name>
    <dbReference type="NCBI Taxonomy" id="2835133"/>
    <lineage>
        <taxon>Bacteria</taxon>
        <taxon>Bacillati</taxon>
        <taxon>Actinomycetota</taxon>
        <taxon>Actinomycetes</taxon>
        <taxon>Kineosporiales</taxon>
        <taxon>Kineosporiaceae</taxon>
        <taxon>Kineosporia</taxon>
    </lineage>
</organism>
<keyword evidence="4" id="KW-0808">Transferase</keyword>
<keyword evidence="6" id="KW-1133">Transmembrane helix</keyword>
<dbReference type="InterPro" id="IPR003594">
    <property type="entry name" value="HATPase_dom"/>
</dbReference>
<dbReference type="Gene3D" id="6.10.340.10">
    <property type="match status" value="1"/>
</dbReference>
<dbReference type="PANTHER" id="PTHR45436">
    <property type="entry name" value="SENSOR HISTIDINE KINASE YKOH"/>
    <property type="match status" value="1"/>
</dbReference>
<keyword evidence="3" id="KW-0597">Phosphoprotein</keyword>
<sequence>MSRPFASRRPTIRRQLLAIVLVPSISLLAVAMAVTTYLAIQARDSSSLQKTVKDASEPAGLVILGLQQERRLSLTELVGAGDTGLAEARAQVDAGLAQVSQIIGPLASASDSTSVQRQIGSLTQHGDQLAQLRAGIDAGQVDVATAYSAYSEMIAGFGASLRTATQEAPDAASAYDQLTSVDLFYGAESLWRSITLTEVAIQSDGLPDPLVEEYQERSGAYHAQLAALQAILPASEQQQLTTIMSGNSWKTITQVQSALNSRLALQQAGAPASTIRKQAWPPVGLAAWRATMNDVGAQVAKLYAEHSAAAAERSETQVHDEEVRAWVVGAALLMIGMVVVLVAVRMSGRVAQRLRDLRDDTRRLSGSRLPEAVKALRQGQEPGIALSPLQHGDDEIGEVAEAFNEAQDTAVRAAADEARARAGTRDVFLNIARRTQGIAYQQLKLLDQAQEHVEDPNHLKLLFQLDHLATRARRHAENLVILGGKQPGRRWSQPVPLIDVVRGATGETINYEQVISRRVPEVRVASDRAADIIHILAELIDNATSFGPPGSTVEVRGEIVGKGVVLEIEDRGLGMTAEQRDQLNRQLSDVPDFGDVALSADTRLGLFVVGRLAARHEIRVTLRESVAYGGTIAVVLLPMPVLIDPLSTPGSTVGGTGPIPMPGLSMAQLFPASLTVPRPTNGTQGT</sequence>
<keyword evidence="9" id="KW-1185">Reference proteome</keyword>
<evidence type="ECO:0000256" key="5">
    <source>
        <dbReference type="ARBA" id="ARBA00022777"/>
    </source>
</evidence>
<evidence type="ECO:0000256" key="4">
    <source>
        <dbReference type="ARBA" id="ARBA00022679"/>
    </source>
</evidence>
<comment type="catalytic activity">
    <reaction evidence="1">
        <text>ATP + protein L-histidine = ADP + protein N-phospho-L-histidine.</text>
        <dbReference type="EC" id="2.7.13.3"/>
    </reaction>
</comment>
<evidence type="ECO:0000256" key="6">
    <source>
        <dbReference type="SAM" id="Phobius"/>
    </source>
</evidence>
<proteinExistence type="predicted"/>